<accession>A0A2H3BBY5</accession>
<dbReference type="InterPro" id="IPR008011">
    <property type="entry name" value="Complex1_LYR_dom"/>
</dbReference>
<keyword evidence="4" id="KW-1185">Reference proteome</keyword>
<dbReference type="InterPro" id="IPR045297">
    <property type="entry name" value="Complex1_LYR_LYRM4"/>
</dbReference>
<dbReference type="AlphaFoldDB" id="A0A2H3BBY5"/>
<evidence type="ECO:0000313" key="4">
    <source>
        <dbReference type="Proteomes" id="UP000218334"/>
    </source>
</evidence>
<evidence type="ECO:0000259" key="2">
    <source>
        <dbReference type="Pfam" id="PF05347"/>
    </source>
</evidence>
<comment type="similarity">
    <text evidence="1">Belongs to the complex I LYR family.</text>
</comment>
<dbReference type="Pfam" id="PF05347">
    <property type="entry name" value="Complex1_LYR"/>
    <property type="match status" value="1"/>
</dbReference>
<proteinExistence type="inferred from homology"/>
<dbReference type="Proteomes" id="UP000218334">
    <property type="component" value="Unassembled WGS sequence"/>
</dbReference>
<dbReference type="GO" id="GO:0005739">
    <property type="term" value="C:mitochondrion"/>
    <property type="evidence" value="ECO:0007669"/>
    <property type="project" value="TreeGrafter"/>
</dbReference>
<dbReference type="STRING" id="1076256.A0A2H3BBY5"/>
<sequence>MSGPAAPSKQMILHLYHSTLRSSRSFSSYNFRNYFIRRTQDTFRSLLQAETDPSKVATMYSDAMRDLVVLRRSAIVNQLYGGWKLAVEEAAPKAEDILTRSDS</sequence>
<dbReference type="GO" id="GO:0016226">
    <property type="term" value="P:iron-sulfur cluster assembly"/>
    <property type="evidence" value="ECO:0007669"/>
    <property type="project" value="InterPro"/>
</dbReference>
<organism evidence="3 4">
    <name type="scientific">Armillaria solidipes</name>
    <dbReference type="NCBI Taxonomy" id="1076256"/>
    <lineage>
        <taxon>Eukaryota</taxon>
        <taxon>Fungi</taxon>
        <taxon>Dikarya</taxon>
        <taxon>Basidiomycota</taxon>
        <taxon>Agaricomycotina</taxon>
        <taxon>Agaricomycetes</taxon>
        <taxon>Agaricomycetidae</taxon>
        <taxon>Agaricales</taxon>
        <taxon>Marasmiineae</taxon>
        <taxon>Physalacriaceae</taxon>
        <taxon>Armillaria</taxon>
    </lineage>
</organism>
<reference evidence="4" key="1">
    <citation type="journal article" date="2017" name="Nat. Ecol. Evol.">
        <title>Genome expansion and lineage-specific genetic innovations in the forest pathogenic fungi Armillaria.</title>
        <authorList>
            <person name="Sipos G."/>
            <person name="Prasanna A.N."/>
            <person name="Walter M.C."/>
            <person name="O'Connor E."/>
            <person name="Balint B."/>
            <person name="Krizsan K."/>
            <person name="Kiss B."/>
            <person name="Hess J."/>
            <person name="Varga T."/>
            <person name="Slot J."/>
            <person name="Riley R."/>
            <person name="Boka B."/>
            <person name="Rigling D."/>
            <person name="Barry K."/>
            <person name="Lee J."/>
            <person name="Mihaltcheva S."/>
            <person name="LaButti K."/>
            <person name="Lipzen A."/>
            <person name="Waldron R."/>
            <person name="Moloney N.M."/>
            <person name="Sperisen C."/>
            <person name="Kredics L."/>
            <person name="Vagvoelgyi C."/>
            <person name="Patrignani A."/>
            <person name="Fitzpatrick D."/>
            <person name="Nagy I."/>
            <person name="Doyle S."/>
            <person name="Anderson J.B."/>
            <person name="Grigoriev I.V."/>
            <person name="Gueldener U."/>
            <person name="Muensterkoetter M."/>
            <person name="Nagy L.G."/>
        </authorList>
    </citation>
    <scope>NUCLEOTIDE SEQUENCE [LARGE SCALE GENOMIC DNA]</scope>
    <source>
        <strain evidence="4">28-4</strain>
    </source>
</reference>
<dbReference type="PANTHER" id="PTHR13166">
    <property type="entry name" value="PROTEIN C6ORF149"/>
    <property type="match status" value="1"/>
</dbReference>
<dbReference type="EMBL" id="KZ293441">
    <property type="protein sequence ID" value="PBK66424.1"/>
    <property type="molecule type" value="Genomic_DNA"/>
</dbReference>
<feature type="domain" description="Complex 1 LYR protein" evidence="2">
    <location>
        <begin position="12"/>
        <end position="67"/>
    </location>
</feature>
<dbReference type="PANTHER" id="PTHR13166:SF7">
    <property type="entry name" value="LYR MOTIF-CONTAINING PROTEIN 4"/>
    <property type="match status" value="1"/>
</dbReference>
<dbReference type="CDD" id="cd20264">
    <property type="entry name" value="Complex1_LYR_LYRM4"/>
    <property type="match status" value="1"/>
</dbReference>
<name>A0A2H3BBY5_9AGAR</name>
<dbReference type="GO" id="GO:1990221">
    <property type="term" value="C:L-cysteine desulfurase complex"/>
    <property type="evidence" value="ECO:0007669"/>
    <property type="project" value="TreeGrafter"/>
</dbReference>
<dbReference type="InterPro" id="IPR051522">
    <property type="entry name" value="ISC_assembly_LYR"/>
</dbReference>
<evidence type="ECO:0000313" key="3">
    <source>
        <dbReference type="EMBL" id="PBK66424.1"/>
    </source>
</evidence>
<protein>
    <recommendedName>
        <fullName evidence="2">Complex 1 LYR protein domain-containing protein</fullName>
    </recommendedName>
</protein>
<evidence type="ECO:0000256" key="1">
    <source>
        <dbReference type="ARBA" id="ARBA00009508"/>
    </source>
</evidence>
<gene>
    <name evidence="3" type="ORF">ARMSODRAFT_960408</name>
</gene>